<dbReference type="InterPro" id="IPR036726">
    <property type="entry name" value="GTP1_OBG_dom_sf"/>
</dbReference>
<feature type="binding site" evidence="9">
    <location>
        <begin position="191"/>
        <end position="195"/>
    </location>
    <ligand>
        <name>GTP</name>
        <dbReference type="ChEBI" id="CHEBI:37565"/>
    </ligand>
</feature>
<dbReference type="CDD" id="cd01898">
    <property type="entry name" value="Obg"/>
    <property type="match status" value="1"/>
</dbReference>
<dbReference type="EC" id="3.6.5.-" evidence="9"/>
<keyword evidence="14" id="KW-1185">Reference proteome</keyword>
<dbReference type="InterPro" id="IPR014100">
    <property type="entry name" value="GTP-bd_Obg/CgtA"/>
</dbReference>
<dbReference type="RefSeq" id="WP_268849630.1">
    <property type="nucleotide sequence ID" value="NZ_CP114006.1"/>
</dbReference>
<dbReference type="EMBL" id="CP114006">
    <property type="protein sequence ID" value="WAN63421.1"/>
    <property type="molecule type" value="Genomic_DNA"/>
</dbReference>
<evidence type="ECO:0000313" key="13">
    <source>
        <dbReference type="EMBL" id="WAN63421.1"/>
    </source>
</evidence>
<dbReference type="HAMAP" id="MF_01454">
    <property type="entry name" value="GTPase_Obg"/>
    <property type="match status" value="1"/>
</dbReference>
<dbReference type="SUPFAM" id="SSF52540">
    <property type="entry name" value="P-loop containing nucleoside triphosphate hydrolases"/>
    <property type="match status" value="1"/>
</dbReference>
<proteinExistence type="inferred from homology"/>
<dbReference type="NCBIfam" id="TIGR02729">
    <property type="entry name" value="Obg_CgtA"/>
    <property type="match status" value="1"/>
</dbReference>
<keyword evidence="8 9" id="KW-0342">GTP-binding</keyword>
<dbReference type="SUPFAM" id="SSF102741">
    <property type="entry name" value="Obg GTP-binding protein C-terminal domain"/>
    <property type="match status" value="1"/>
</dbReference>
<dbReference type="PANTHER" id="PTHR11702">
    <property type="entry name" value="DEVELOPMENTALLY REGULATED GTP-BINDING PROTEIN-RELATED"/>
    <property type="match status" value="1"/>
</dbReference>
<evidence type="ECO:0000256" key="7">
    <source>
        <dbReference type="ARBA" id="ARBA00022842"/>
    </source>
</evidence>
<dbReference type="PIRSF" id="PIRSF002401">
    <property type="entry name" value="GTP_bd_Obg/CgtA"/>
    <property type="match status" value="1"/>
</dbReference>
<dbReference type="InterPro" id="IPR006169">
    <property type="entry name" value="GTP1_OBG_dom"/>
</dbReference>
<feature type="binding site" evidence="9">
    <location>
        <position position="173"/>
    </location>
    <ligand>
        <name>Mg(2+)</name>
        <dbReference type="ChEBI" id="CHEBI:18420"/>
    </ligand>
</feature>
<evidence type="ECO:0000256" key="8">
    <source>
        <dbReference type="ARBA" id="ARBA00023134"/>
    </source>
</evidence>
<dbReference type="Proteomes" id="UP001164727">
    <property type="component" value="Chromosome"/>
</dbReference>
<keyword evidence="5 9" id="KW-0547">Nucleotide-binding</keyword>
<evidence type="ECO:0000256" key="2">
    <source>
        <dbReference type="ARBA" id="ARBA00007699"/>
    </source>
</evidence>
<feature type="domain" description="OBG-type G" evidence="10">
    <location>
        <begin position="160"/>
        <end position="325"/>
    </location>
</feature>
<feature type="binding site" evidence="9">
    <location>
        <begin position="306"/>
        <end position="308"/>
    </location>
    <ligand>
        <name>GTP</name>
        <dbReference type="ChEBI" id="CHEBI:37565"/>
    </ligand>
</feature>
<dbReference type="Gene3D" id="3.40.50.300">
    <property type="entry name" value="P-loop containing nucleotide triphosphate hydrolases"/>
    <property type="match status" value="1"/>
</dbReference>
<dbReference type="InterPro" id="IPR006073">
    <property type="entry name" value="GTP-bd"/>
</dbReference>
<dbReference type="Pfam" id="PF09269">
    <property type="entry name" value="DUF1967"/>
    <property type="match status" value="1"/>
</dbReference>
<evidence type="ECO:0000256" key="4">
    <source>
        <dbReference type="ARBA" id="ARBA00022723"/>
    </source>
</evidence>
<dbReference type="InterPro" id="IPR005225">
    <property type="entry name" value="Small_GTP-bd"/>
</dbReference>
<organism evidence="13 14">
    <name type="scientific">Candidatus Phytoplasma rubi</name>
    <dbReference type="NCBI Taxonomy" id="399025"/>
    <lineage>
        <taxon>Bacteria</taxon>
        <taxon>Bacillati</taxon>
        <taxon>Mycoplasmatota</taxon>
        <taxon>Mollicutes</taxon>
        <taxon>Acholeplasmatales</taxon>
        <taxon>Acholeplasmataceae</taxon>
        <taxon>Candidatus Phytoplasma</taxon>
        <taxon>16SrV (Elm yellows group)</taxon>
    </lineage>
</organism>
<evidence type="ECO:0000256" key="9">
    <source>
        <dbReference type="HAMAP-Rule" id="MF_01454"/>
    </source>
</evidence>
<dbReference type="PROSITE" id="PS51883">
    <property type="entry name" value="OBG"/>
    <property type="match status" value="1"/>
</dbReference>
<sequence>MNFIDEAINFVKAGNGGNGIVSFRREKYVPYGGPSGGNGGYGGSVIFVGDSGINTLFKLQYQRKIKASNGENGKSKNQNGSKAPDSFIKVPLGTMIYNNENQEFIGEILEDGFQLVIAKGGKGGRGNYSLSNSKNKIPSFAEKGDLGESLTIRTELKFLADVGLIGFPNVGKSSLISAISNAKSKADSYAFTTLKPFLGVVSGKNFSFKVADIPGLIKDSHLGRGMGIDFLKHIERCKVLIHICSPDHNDVYEKYCQLNEELKKYNPKILEKPQIILFNKIDLPDAESKLASFKNNLVDKEIVSLSVWNRFNLEFLIYKIKDLLINYKNDKNQDDKYLQQSYKLFTLEDEDKFNIYKDEQSYFIVQGPKIEKLFHRTDFNNYESLKKFSYSLKKIGIEKELKQKGMKDKDKVKICDYVFELVNEEFFYKK</sequence>
<dbReference type="Pfam" id="PF01018">
    <property type="entry name" value="GTP1_OBG"/>
    <property type="match status" value="1"/>
</dbReference>
<feature type="domain" description="OCT" evidence="11">
    <location>
        <begin position="345"/>
        <end position="423"/>
    </location>
</feature>
<dbReference type="NCBIfam" id="NF008956">
    <property type="entry name" value="PRK12299.1"/>
    <property type="match status" value="1"/>
</dbReference>
<dbReference type="PROSITE" id="PS51881">
    <property type="entry name" value="OCT"/>
    <property type="match status" value="1"/>
</dbReference>
<dbReference type="PROSITE" id="PS51710">
    <property type="entry name" value="G_OBG"/>
    <property type="match status" value="1"/>
</dbReference>
<name>A0ABY7BTD9_9MOLU</name>
<evidence type="ECO:0000256" key="5">
    <source>
        <dbReference type="ARBA" id="ARBA00022741"/>
    </source>
</evidence>
<dbReference type="PANTHER" id="PTHR11702:SF31">
    <property type="entry name" value="MITOCHONDRIAL RIBOSOME-ASSOCIATED GTPASE 2"/>
    <property type="match status" value="1"/>
</dbReference>
<protein>
    <recommendedName>
        <fullName evidence="9">GTPase Obg</fullName>
        <ecNumber evidence="9">3.6.5.-</ecNumber>
    </recommendedName>
    <alternativeName>
        <fullName evidence="9">GTP-binding protein Obg</fullName>
    </alternativeName>
</protein>
<keyword evidence="4 9" id="KW-0479">Metal-binding</keyword>
<comment type="cofactor">
    <cofactor evidence="1 9">
        <name>Mg(2+)</name>
        <dbReference type="ChEBI" id="CHEBI:18420"/>
    </cofactor>
</comment>
<accession>A0ABY7BTD9</accession>
<dbReference type="InterPro" id="IPR031167">
    <property type="entry name" value="G_OBG"/>
</dbReference>
<evidence type="ECO:0000256" key="6">
    <source>
        <dbReference type="ARBA" id="ARBA00022801"/>
    </source>
</evidence>
<feature type="domain" description="Obg" evidence="12">
    <location>
        <begin position="1"/>
        <end position="159"/>
    </location>
</feature>
<comment type="subunit">
    <text evidence="9">Monomer.</text>
</comment>
<dbReference type="PRINTS" id="PR00326">
    <property type="entry name" value="GTP1OBG"/>
</dbReference>
<keyword evidence="7 9" id="KW-0460">Magnesium</keyword>
<evidence type="ECO:0000259" key="11">
    <source>
        <dbReference type="PROSITE" id="PS51881"/>
    </source>
</evidence>
<feature type="binding site" evidence="9">
    <location>
        <begin position="212"/>
        <end position="215"/>
    </location>
    <ligand>
        <name>GTP</name>
        <dbReference type="ChEBI" id="CHEBI:37565"/>
    </ligand>
</feature>
<dbReference type="NCBIfam" id="TIGR00231">
    <property type="entry name" value="small_GTP"/>
    <property type="match status" value="1"/>
</dbReference>
<comment type="similarity">
    <text evidence="2 9">Belongs to the TRAFAC class OBG-HflX-like GTPase superfamily. OBG GTPase family.</text>
</comment>
<dbReference type="InterPro" id="IPR027417">
    <property type="entry name" value="P-loop_NTPase"/>
</dbReference>
<reference evidence="13 14" key="1">
    <citation type="journal article" date="2023" name="Microbiol. Resour. Announc.">
        <title>Complete Genome of 'Candidatus Phytoplasma rubi' RS, a Phytopathogenic Bacterium Associated with Rubus Stunt Disease.</title>
        <authorList>
            <person name="Duckeck D."/>
            <person name="Zubert C."/>
            <person name="Bohm J.W."/>
            <person name="Carminati G."/>
            <person name="Schneider B."/>
            <person name="Kube M."/>
        </authorList>
    </citation>
    <scope>NUCLEOTIDE SEQUENCE [LARGE SCALE GENOMIC DNA]</scope>
    <source>
        <strain evidence="13 14">RS</strain>
    </source>
</reference>
<feature type="binding site" evidence="9">
    <location>
        <begin position="166"/>
        <end position="173"/>
    </location>
    <ligand>
        <name>GTP</name>
        <dbReference type="ChEBI" id="CHEBI:37565"/>
    </ligand>
</feature>
<dbReference type="Gene3D" id="2.70.210.12">
    <property type="entry name" value="GTP1/OBG domain"/>
    <property type="match status" value="1"/>
</dbReference>
<evidence type="ECO:0000313" key="14">
    <source>
        <dbReference type="Proteomes" id="UP001164727"/>
    </source>
</evidence>
<keyword evidence="3 9" id="KW-0963">Cytoplasm</keyword>
<comment type="subcellular location">
    <subcellularLocation>
        <location evidence="9">Cytoplasm</location>
    </subcellularLocation>
</comment>
<dbReference type="Gene3D" id="3.30.300.350">
    <property type="entry name" value="GTP-binding protein OBG, C-terminal domain"/>
    <property type="match status" value="1"/>
</dbReference>
<comment type="function">
    <text evidence="9">An essential GTPase which binds GTP, GDP and possibly (p)ppGpp with moderate affinity, with high nucleotide exchange rates and a fairly low GTP hydrolysis rate. Plays a role in control of the cell cycle, stress response, ribosome biogenesis and in those bacteria that undergo differentiation, in morphogenesis control.</text>
</comment>
<evidence type="ECO:0000259" key="10">
    <source>
        <dbReference type="PROSITE" id="PS51710"/>
    </source>
</evidence>
<dbReference type="InterPro" id="IPR015349">
    <property type="entry name" value="OCT_dom"/>
</dbReference>
<dbReference type="NCBIfam" id="NF008955">
    <property type="entry name" value="PRK12297.1"/>
    <property type="match status" value="1"/>
</dbReference>
<dbReference type="NCBIfam" id="TIGR03595">
    <property type="entry name" value="Obg_CgtA_exten"/>
    <property type="match status" value="1"/>
</dbReference>
<evidence type="ECO:0000256" key="3">
    <source>
        <dbReference type="ARBA" id="ARBA00022490"/>
    </source>
</evidence>
<gene>
    <name evidence="9" type="primary">obg</name>
    <name evidence="13" type="ORF">RS022_05570</name>
</gene>
<dbReference type="InterPro" id="IPR045086">
    <property type="entry name" value="OBG_GTPase"/>
</dbReference>
<dbReference type="InterPro" id="IPR036346">
    <property type="entry name" value="GTP-bd_prot_GTP1/OBG_C_sf"/>
</dbReference>
<evidence type="ECO:0000259" key="12">
    <source>
        <dbReference type="PROSITE" id="PS51883"/>
    </source>
</evidence>
<feature type="binding site" evidence="9">
    <location>
        <position position="193"/>
    </location>
    <ligand>
        <name>Mg(2+)</name>
        <dbReference type="ChEBI" id="CHEBI:18420"/>
    </ligand>
</feature>
<dbReference type="Pfam" id="PF01926">
    <property type="entry name" value="MMR_HSR1"/>
    <property type="match status" value="1"/>
</dbReference>
<dbReference type="SUPFAM" id="SSF82051">
    <property type="entry name" value="Obg GTP-binding protein N-terminal domain"/>
    <property type="match status" value="1"/>
</dbReference>
<keyword evidence="6 9" id="KW-0378">Hydrolase</keyword>
<evidence type="ECO:0000256" key="1">
    <source>
        <dbReference type="ARBA" id="ARBA00001946"/>
    </source>
</evidence>
<feature type="binding site" evidence="9">
    <location>
        <begin position="279"/>
        <end position="282"/>
    </location>
    <ligand>
        <name>GTP</name>
        <dbReference type="ChEBI" id="CHEBI:37565"/>
    </ligand>
</feature>